<feature type="compositionally biased region" description="Acidic residues" evidence="1">
    <location>
        <begin position="213"/>
        <end position="222"/>
    </location>
</feature>
<proteinExistence type="predicted"/>
<accession>A0ABS6JU75</accession>
<reference evidence="2 3" key="1">
    <citation type="submission" date="2021-06" db="EMBL/GenBank/DDBJ databases">
        <title>Bacillus sp. RD4P76, an endophyte from a halophyte.</title>
        <authorList>
            <person name="Sun J.-Q."/>
        </authorList>
    </citation>
    <scope>NUCLEOTIDE SEQUENCE [LARGE SCALE GENOMIC DNA]</scope>
    <source>
        <strain evidence="2 3">JCM 17098</strain>
    </source>
</reference>
<dbReference type="PROSITE" id="PS51257">
    <property type="entry name" value="PROKAR_LIPOPROTEIN"/>
    <property type="match status" value="1"/>
</dbReference>
<keyword evidence="3" id="KW-1185">Reference proteome</keyword>
<evidence type="ECO:0000313" key="3">
    <source>
        <dbReference type="Proteomes" id="UP000790580"/>
    </source>
</evidence>
<comment type="caution">
    <text evidence="2">The sequence shown here is derived from an EMBL/GenBank/DDBJ whole genome shotgun (WGS) entry which is preliminary data.</text>
</comment>
<feature type="region of interest" description="Disordered" evidence="1">
    <location>
        <begin position="192"/>
        <end position="236"/>
    </location>
</feature>
<keyword evidence="2" id="KW-0449">Lipoprotein</keyword>
<name>A0ABS6JU75_9BACI</name>
<protein>
    <submittedName>
        <fullName evidence="2">YhcN/YlaJ family sporulation lipoprotein</fullName>
    </submittedName>
</protein>
<evidence type="ECO:0000256" key="1">
    <source>
        <dbReference type="SAM" id="MobiDB-lite"/>
    </source>
</evidence>
<dbReference type="EMBL" id="JAHQCR010000050">
    <property type="protein sequence ID" value="MBU9722141.1"/>
    <property type="molecule type" value="Genomic_DNA"/>
</dbReference>
<dbReference type="InterPro" id="IPR019076">
    <property type="entry name" value="Spore_lipoprot_YhcN/YlaJ-like"/>
</dbReference>
<sequence>MKKRISSILVTSLCITIMSGCGTNEESADGARGQQLDFLRGYQQPEKHFVINRSANTDFDQYSRFGFGRYTDNIALGNNDEQPYAVYDRSLMAETIGQLTASLREINEAAALVTDHYVLVAYDSRDNNGDNDEKNRDYIATQVKNTAYSIVPAYYDVYVSDEPTMMIELEKFRGLSPKDQDYRGSLNATIEEMKQSPQGETINFSDDRMSQSEDLENIDDNQDINTNRAGSMMFRD</sequence>
<dbReference type="RefSeq" id="WP_088076383.1">
    <property type="nucleotide sequence ID" value="NZ_JAHQCR010000050.1"/>
</dbReference>
<gene>
    <name evidence="2" type="ORF">KS407_11915</name>
</gene>
<feature type="compositionally biased region" description="Polar residues" evidence="1">
    <location>
        <begin position="195"/>
        <end position="204"/>
    </location>
</feature>
<organism evidence="2 3">
    <name type="scientific">Evansella alkalicola</name>
    <dbReference type="NCBI Taxonomy" id="745819"/>
    <lineage>
        <taxon>Bacteria</taxon>
        <taxon>Bacillati</taxon>
        <taxon>Bacillota</taxon>
        <taxon>Bacilli</taxon>
        <taxon>Bacillales</taxon>
        <taxon>Bacillaceae</taxon>
        <taxon>Evansella</taxon>
    </lineage>
</organism>
<dbReference type="Pfam" id="PF09580">
    <property type="entry name" value="Spore_YhcN_YlaJ"/>
    <property type="match status" value="1"/>
</dbReference>
<dbReference type="Proteomes" id="UP000790580">
    <property type="component" value="Unassembled WGS sequence"/>
</dbReference>
<evidence type="ECO:0000313" key="2">
    <source>
        <dbReference type="EMBL" id="MBU9722141.1"/>
    </source>
</evidence>